<accession>A0ABP8EXL8</accession>
<gene>
    <name evidence="3" type="ORF">GCM10022262_30970</name>
</gene>
<feature type="transmembrane region" description="Helical" evidence="2">
    <location>
        <begin position="29"/>
        <end position="48"/>
    </location>
</feature>
<evidence type="ECO:0000256" key="1">
    <source>
        <dbReference type="SAM" id="MobiDB-lite"/>
    </source>
</evidence>
<keyword evidence="2" id="KW-0472">Membrane</keyword>
<keyword evidence="2" id="KW-0812">Transmembrane</keyword>
<keyword evidence="4" id="KW-1185">Reference proteome</keyword>
<keyword evidence="2" id="KW-1133">Transmembrane helix</keyword>
<feature type="region of interest" description="Disordered" evidence="1">
    <location>
        <begin position="59"/>
        <end position="121"/>
    </location>
</feature>
<reference evidence="4" key="1">
    <citation type="journal article" date="2019" name="Int. J. Syst. Evol. Microbiol.">
        <title>The Global Catalogue of Microorganisms (GCM) 10K type strain sequencing project: providing services to taxonomists for standard genome sequencing and annotation.</title>
        <authorList>
            <consortium name="The Broad Institute Genomics Platform"/>
            <consortium name="The Broad Institute Genome Sequencing Center for Infectious Disease"/>
            <person name="Wu L."/>
            <person name="Ma J."/>
        </authorList>
    </citation>
    <scope>NUCLEOTIDE SEQUENCE [LARGE SCALE GENOMIC DNA]</scope>
    <source>
        <strain evidence="4">JCM 17459</strain>
    </source>
</reference>
<proteinExistence type="predicted"/>
<comment type="caution">
    <text evidence="3">The sequence shown here is derived from an EMBL/GenBank/DDBJ whole genome shotgun (WGS) entry which is preliminary data.</text>
</comment>
<dbReference type="Proteomes" id="UP001499841">
    <property type="component" value="Unassembled WGS sequence"/>
</dbReference>
<evidence type="ECO:0000256" key="2">
    <source>
        <dbReference type="SAM" id="Phobius"/>
    </source>
</evidence>
<dbReference type="RefSeq" id="WP_345043063.1">
    <property type="nucleotide sequence ID" value="NZ_BAABBA010000017.1"/>
</dbReference>
<dbReference type="EMBL" id="BAABBA010000017">
    <property type="protein sequence ID" value="GAA4288737.1"/>
    <property type="molecule type" value="Genomic_DNA"/>
</dbReference>
<evidence type="ECO:0000313" key="3">
    <source>
        <dbReference type="EMBL" id="GAA4288737.1"/>
    </source>
</evidence>
<organism evidence="3 4">
    <name type="scientific">Georgenia daeguensis</name>
    <dbReference type="NCBI Taxonomy" id="908355"/>
    <lineage>
        <taxon>Bacteria</taxon>
        <taxon>Bacillati</taxon>
        <taxon>Actinomycetota</taxon>
        <taxon>Actinomycetes</taxon>
        <taxon>Micrococcales</taxon>
        <taxon>Bogoriellaceae</taxon>
        <taxon>Georgenia</taxon>
    </lineage>
</organism>
<evidence type="ECO:0000313" key="4">
    <source>
        <dbReference type="Proteomes" id="UP001499841"/>
    </source>
</evidence>
<sequence>MTFVLLTESPTPAPAEMEPWEVSPGLEGFLLGFFLLALAVVPLFLSMAKHMRRVDHNERLRQRAEAAADDGPDGPLDGDVRRDDRGPGGTTGVDSPDGAAGWREDGSGDGGARRVVQSPTD</sequence>
<name>A0ABP8EXL8_9MICO</name>
<protein>
    <submittedName>
        <fullName evidence="3">Uncharacterized protein</fullName>
    </submittedName>
</protein>